<keyword evidence="3" id="KW-1185">Reference proteome</keyword>
<protein>
    <submittedName>
        <fullName evidence="2">DUF3380 domain-containing protein</fullName>
    </submittedName>
</protein>
<dbReference type="Pfam" id="PF11860">
    <property type="entry name" value="Muramidase"/>
    <property type="match status" value="1"/>
</dbReference>
<dbReference type="Proteomes" id="UP000660885">
    <property type="component" value="Unassembled WGS sequence"/>
</dbReference>
<evidence type="ECO:0000313" key="3">
    <source>
        <dbReference type="Proteomes" id="UP000660885"/>
    </source>
</evidence>
<dbReference type="RefSeq" id="WP_202832526.1">
    <property type="nucleotide sequence ID" value="NZ_JAETWB010000006.1"/>
</dbReference>
<feature type="domain" description="N-acetylmuramidase" evidence="1">
    <location>
        <begin position="122"/>
        <end position="286"/>
    </location>
</feature>
<dbReference type="InterPro" id="IPR024408">
    <property type="entry name" value="Muramidase"/>
</dbReference>
<reference evidence="2 3" key="1">
    <citation type="submission" date="2021-01" db="EMBL/GenBank/DDBJ databases">
        <title>Belnapia mucosa sp. nov. and Belnapia arida sp. nov., isolated from the Tabernas Desert (Almeria, Spain).</title>
        <authorList>
            <person name="Molina-Menor E."/>
            <person name="Vidal-Verdu A."/>
            <person name="Calonge A."/>
            <person name="Satari L."/>
            <person name="Pereto J."/>
            <person name="Porcar M."/>
        </authorList>
    </citation>
    <scope>NUCLEOTIDE SEQUENCE [LARGE SCALE GENOMIC DNA]</scope>
    <source>
        <strain evidence="2 3">T18</strain>
    </source>
</reference>
<evidence type="ECO:0000259" key="1">
    <source>
        <dbReference type="Pfam" id="PF11860"/>
    </source>
</evidence>
<proteinExistence type="predicted"/>
<accession>A0ABS1U3N1</accession>
<gene>
    <name evidence="2" type="ORF">JMJ56_14700</name>
</gene>
<organism evidence="2 3">
    <name type="scientific">Belnapia arida</name>
    <dbReference type="NCBI Taxonomy" id="2804533"/>
    <lineage>
        <taxon>Bacteria</taxon>
        <taxon>Pseudomonadati</taxon>
        <taxon>Pseudomonadota</taxon>
        <taxon>Alphaproteobacteria</taxon>
        <taxon>Acetobacterales</taxon>
        <taxon>Roseomonadaceae</taxon>
        <taxon>Belnapia</taxon>
    </lineage>
</organism>
<evidence type="ECO:0000313" key="2">
    <source>
        <dbReference type="EMBL" id="MBL6079266.1"/>
    </source>
</evidence>
<sequence length="289" mass="31805">MVGVISKGVGRGRMNDPTDVLVVEQLLVRHGRWTFPQGLPVANGTADAATFAAIEAFQRNAMGLLKPDGTVDPGGLTIRFLDRPIIPGPRHKVFREICWVRPETSSITPALVEAAAKTLGCEVAAVRAVAQVETKRSPWDEEGRPTILFERHKFRTHTGGGYNRSHPDLSGPQGAYGKFSAQYPKLRRAALLDEAAALKSASWGTFQILGENHDAAGYKTVEAFVDAMMENDARHLEAFVAFVNANKGMRKALQDRNWAGFASRYNGPDYKKNDYDTQMKAAYERLSKS</sequence>
<name>A0ABS1U3N1_9PROT</name>
<comment type="caution">
    <text evidence="2">The sequence shown here is derived from an EMBL/GenBank/DDBJ whole genome shotgun (WGS) entry which is preliminary data.</text>
</comment>
<dbReference type="EMBL" id="JAETWB010000006">
    <property type="protein sequence ID" value="MBL6079266.1"/>
    <property type="molecule type" value="Genomic_DNA"/>
</dbReference>